<dbReference type="OrthoDB" id="2440524at2"/>
<evidence type="ECO:0000256" key="1">
    <source>
        <dbReference type="SAM" id="Phobius"/>
    </source>
</evidence>
<comment type="caution">
    <text evidence="2">The sequence shown here is derived from an EMBL/GenBank/DDBJ whole genome shotgun (WGS) entry which is preliminary data.</text>
</comment>
<gene>
    <name evidence="2" type="ORF">AF331_18865</name>
</gene>
<evidence type="ECO:0000313" key="3">
    <source>
        <dbReference type="Proteomes" id="UP000037405"/>
    </source>
</evidence>
<keyword evidence="1" id="KW-0812">Transmembrane</keyword>
<keyword evidence="3" id="KW-1185">Reference proteome</keyword>
<accession>A0A0M0FZG2</accession>
<feature type="transmembrane region" description="Helical" evidence="1">
    <location>
        <begin position="40"/>
        <end position="58"/>
    </location>
</feature>
<evidence type="ECO:0000313" key="2">
    <source>
        <dbReference type="EMBL" id="KON82908.1"/>
    </source>
</evidence>
<dbReference type="AlphaFoldDB" id="A0A0M0FZG2"/>
<organism evidence="2 3">
    <name type="scientific">Rossellomorea marisflavi</name>
    <dbReference type="NCBI Taxonomy" id="189381"/>
    <lineage>
        <taxon>Bacteria</taxon>
        <taxon>Bacillati</taxon>
        <taxon>Bacillota</taxon>
        <taxon>Bacilli</taxon>
        <taxon>Bacillales</taxon>
        <taxon>Bacillaceae</taxon>
        <taxon>Rossellomorea</taxon>
    </lineage>
</organism>
<dbReference type="PATRIC" id="fig|189381.12.peg.3279"/>
<dbReference type="STRING" id="189381.GCA_900166615_00454"/>
<reference evidence="3" key="1">
    <citation type="submission" date="2015-07" db="EMBL/GenBank/DDBJ databases">
        <title>Fjat-14235 jcm11544.</title>
        <authorList>
            <person name="Liu B."/>
            <person name="Wang J."/>
            <person name="Zhu Y."/>
            <person name="Liu G."/>
            <person name="Chen Q."/>
            <person name="Chen Z."/>
            <person name="Lan J."/>
            <person name="Che J."/>
            <person name="Ge C."/>
            <person name="Shi H."/>
            <person name="Pan Z."/>
            <person name="Liu X."/>
        </authorList>
    </citation>
    <scope>NUCLEOTIDE SEQUENCE [LARGE SCALE GENOMIC DNA]</scope>
    <source>
        <strain evidence="3">JCM 11544</strain>
    </source>
</reference>
<name>A0A0M0FZG2_9BACI</name>
<dbReference type="RefSeq" id="WP_053429558.1">
    <property type="nucleotide sequence ID" value="NZ_LGUE01000008.1"/>
</dbReference>
<sequence length="60" mass="7060">MERFEFNLSNRKVRMWLFVVIPILIVSMVLYWVLPNEYAFVPAIIQGGTVLVYVLSILRT</sequence>
<feature type="transmembrane region" description="Helical" evidence="1">
    <location>
        <begin position="15"/>
        <end position="34"/>
    </location>
</feature>
<proteinExistence type="predicted"/>
<keyword evidence="1" id="KW-0472">Membrane</keyword>
<protein>
    <submittedName>
        <fullName evidence="2">Uncharacterized protein</fullName>
    </submittedName>
</protein>
<dbReference type="Proteomes" id="UP000037405">
    <property type="component" value="Unassembled WGS sequence"/>
</dbReference>
<keyword evidence="1" id="KW-1133">Transmembrane helix</keyword>
<dbReference type="EMBL" id="LGUE01000008">
    <property type="protein sequence ID" value="KON82908.1"/>
    <property type="molecule type" value="Genomic_DNA"/>
</dbReference>